<protein>
    <recommendedName>
        <fullName evidence="3">Peptidyl-prolyl cis-trans isomerase</fullName>
        <shortName evidence="3">PPIase</shortName>
        <ecNumber evidence="3">5.2.1.8</ecNumber>
    </recommendedName>
</protein>
<proteinExistence type="inferred from homology"/>
<dbReference type="Proteomes" id="UP001189429">
    <property type="component" value="Unassembled WGS sequence"/>
</dbReference>
<dbReference type="PANTHER" id="PTHR45625">
    <property type="entry name" value="PEPTIDYL-PROLYL CIS-TRANS ISOMERASE-RELATED"/>
    <property type="match status" value="1"/>
</dbReference>
<evidence type="ECO:0000256" key="1">
    <source>
        <dbReference type="ARBA" id="ARBA00004123"/>
    </source>
</evidence>
<comment type="catalytic activity">
    <reaction evidence="3">
        <text>[protein]-peptidylproline (omega=180) = [protein]-peptidylproline (omega=0)</text>
        <dbReference type="Rhea" id="RHEA:16237"/>
        <dbReference type="Rhea" id="RHEA-COMP:10747"/>
        <dbReference type="Rhea" id="RHEA-COMP:10748"/>
        <dbReference type="ChEBI" id="CHEBI:83833"/>
        <dbReference type="ChEBI" id="CHEBI:83834"/>
        <dbReference type="EC" id="5.2.1.8"/>
    </reaction>
</comment>
<feature type="chain" id="PRO_5044949743" description="Peptidyl-prolyl cis-trans isomerase" evidence="3">
    <location>
        <begin position="21"/>
        <end position="212"/>
    </location>
</feature>
<evidence type="ECO:0000256" key="3">
    <source>
        <dbReference type="RuleBase" id="RU363019"/>
    </source>
</evidence>
<dbReference type="SUPFAM" id="SSF50891">
    <property type="entry name" value="Cyclophilin-like"/>
    <property type="match status" value="1"/>
</dbReference>
<dbReference type="InterPro" id="IPR044666">
    <property type="entry name" value="Cyclophilin_A-like"/>
</dbReference>
<keyword evidence="3" id="KW-0732">Signal</keyword>
<keyword evidence="3" id="KW-0697">Rotamase</keyword>
<reference evidence="5" key="1">
    <citation type="submission" date="2023-10" db="EMBL/GenBank/DDBJ databases">
        <authorList>
            <person name="Chen Y."/>
            <person name="Shah S."/>
            <person name="Dougan E. K."/>
            <person name="Thang M."/>
            <person name="Chan C."/>
        </authorList>
    </citation>
    <scope>NUCLEOTIDE SEQUENCE [LARGE SCALE GENOMIC DNA]</scope>
</reference>
<feature type="domain" description="PPIase cyclophilin-type" evidence="4">
    <location>
        <begin position="31"/>
        <end position="156"/>
    </location>
</feature>
<dbReference type="PANTHER" id="PTHR45625:SF6">
    <property type="entry name" value="SPLICEOSOME-ASSOCIATED PROTEIN CWC27 HOMOLOG"/>
    <property type="match status" value="1"/>
</dbReference>
<comment type="subcellular location">
    <subcellularLocation>
        <location evidence="1">Nucleus</location>
    </subcellularLocation>
</comment>
<comment type="similarity">
    <text evidence="3">Belongs to the cyclophilin-type PPIase family.</text>
</comment>
<dbReference type="PROSITE" id="PS50072">
    <property type="entry name" value="CSA_PPIASE_2"/>
    <property type="match status" value="1"/>
</dbReference>
<dbReference type="Gene3D" id="2.40.100.10">
    <property type="entry name" value="Cyclophilin-like"/>
    <property type="match status" value="1"/>
</dbReference>
<dbReference type="InterPro" id="IPR029000">
    <property type="entry name" value="Cyclophilin-like_dom_sf"/>
</dbReference>
<keyword evidence="3" id="KW-0413">Isomerase</keyword>
<keyword evidence="2" id="KW-0539">Nucleus</keyword>
<name>A0ABN9QU61_9DINO</name>
<organism evidence="5 6">
    <name type="scientific">Prorocentrum cordatum</name>
    <dbReference type="NCBI Taxonomy" id="2364126"/>
    <lineage>
        <taxon>Eukaryota</taxon>
        <taxon>Sar</taxon>
        <taxon>Alveolata</taxon>
        <taxon>Dinophyceae</taxon>
        <taxon>Prorocentrales</taxon>
        <taxon>Prorocentraceae</taxon>
        <taxon>Prorocentrum</taxon>
    </lineage>
</organism>
<comment type="caution">
    <text evidence="5">The sequence shown here is derived from an EMBL/GenBank/DDBJ whole genome shotgun (WGS) entry which is preliminary data.</text>
</comment>
<keyword evidence="6" id="KW-1185">Reference proteome</keyword>
<dbReference type="PRINTS" id="PR00153">
    <property type="entry name" value="CSAPPISMRASE"/>
</dbReference>
<accession>A0ABN9QU61</accession>
<feature type="signal peptide" evidence="3">
    <location>
        <begin position="1"/>
        <end position="20"/>
    </location>
</feature>
<dbReference type="InterPro" id="IPR002130">
    <property type="entry name" value="Cyclophilin-type_PPIase_dom"/>
</dbReference>
<dbReference type="Pfam" id="PF00160">
    <property type="entry name" value="Pro_isomerase"/>
    <property type="match status" value="1"/>
</dbReference>
<evidence type="ECO:0000256" key="2">
    <source>
        <dbReference type="ARBA" id="ARBA00023242"/>
    </source>
</evidence>
<dbReference type="PROSITE" id="PS51257">
    <property type="entry name" value="PROKAR_LIPOPROTEIN"/>
    <property type="match status" value="1"/>
</dbReference>
<evidence type="ECO:0000313" key="6">
    <source>
        <dbReference type="Proteomes" id="UP001189429"/>
    </source>
</evidence>
<evidence type="ECO:0000313" key="5">
    <source>
        <dbReference type="EMBL" id="CAK0809821.1"/>
    </source>
</evidence>
<gene>
    <name evidence="5" type="ORF">PCOR1329_LOCUS14957</name>
</gene>
<evidence type="ECO:0000259" key="4">
    <source>
        <dbReference type="PROSITE" id="PS50072"/>
    </source>
</evidence>
<comment type="function">
    <text evidence="3">PPIases accelerate the folding of proteins. It catalyzes the cis-trans isomerization of proline imidic peptide bonds in oligopeptides.</text>
</comment>
<dbReference type="EC" id="5.2.1.8" evidence="3"/>
<dbReference type="EMBL" id="CAUYUJ010004491">
    <property type="protein sequence ID" value="CAK0809821.1"/>
    <property type="molecule type" value="Genomic_DNA"/>
</dbReference>
<sequence length="212" mass="23355">MVAICRWLAVICPSLAAVLAQAGPTATVSCDTTIGQIDIEIFREWSPKGADHFLELVQDGWYTDIALFRAVPNFLVQFGINTDASMRQKWERKTIDDDPSQNIAFERGTVSYAGSGPNSRGTHVFFSLGAIPLGESPWETPFGRVAAHSLEVMDKIYTGYGDMPPWGEGPNPQEINQRGNSYVREDFPKVDFIKSCKVATMTSDASVKSDDL</sequence>